<reference evidence="4" key="1">
    <citation type="submission" date="2020-07" db="EMBL/GenBank/DDBJ databases">
        <title>Ethylene signaling mediates host invasion by parasitic plants.</title>
        <authorList>
            <person name="Yoshida S."/>
        </authorList>
    </citation>
    <scope>NUCLEOTIDE SEQUENCE</scope>
    <source>
        <strain evidence="4">Okayama</strain>
    </source>
</reference>
<dbReference type="AlphaFoldDB" id="A0A830BP76"/>
<comment type="similarity">
    <text evidence="1">Belongs to the PPR family. P subfamily.</text>
</comment>
<evidence type="ECO:0000256" key="2">
    <source>
        <dbReference type="ARBA" id="ARBA00022737"/>
    </source>
</evidence>
<organism evidence="4 5">
    <name type="scientific">Phtheirospermum japonicum</name>
    <dbReference type="NCBI Taxonomy" id="374723"/>
    <lineage>
        <taxon>Eukaryota</taxon>
        <taxon>Viridiplantae</taxon>
        <taxon>Streptophyta</taxon>
        <taxon>Embryophyta</taxon>
        <taxon>Tracheophyta</taxon>
        <taxon>Spermatophyta</taxon>
        <taxon>Magnoliopsida</taxon>
        <taxon>eudicotyledons</taxon>
        <taxon>Gunneridae</taxon>
        <taxon>Pentapetalae</taxon>
        <taxon>asterids</taxon>
        <taxon>lamiids</taxon>
        <taxon>Lamiales</taxon>
        <taxon>Orobanchaceae</taxon>
        <taxon>Orobanchaceae incertae sedis</taxon>
        <taxon>Phtheirospermum</taxon>
    </lineage>
</organism>
<accession>A0A830BP76</accession>
<dbReference type="Proteomes" id="UP000653305">
    <property type="component" value="Unassembled WGS sequence"/>
</dbReference>
<evidence type="ECO:0000313" key="5">
    <source>
        <dbReference type="Proteomes" id="UP000653305"/>
    </source>
</evidence>
<feature type="repeat" description="PPR" evidence="3">
    <location>
        <begin position="80"/>
        <end position="114"/>
    </location>
</feature>
<dbReference type="PANTHER" id="PTHR47939:SF13">
    <property type="entry name" value="OS03G0201400 PROTEIN"/>
    <property type="match status" value="1"/>
</dbReference>
<evidence type="ECO:0000313" key="4">
    <source>
        <dbReference type="EMBL" id="GFP89427.1"/>
    </source>
</evidence>
<dbReference type="PANTHER" id="PTHR47939">
    <property type="entry name" value="MEMBRANE-ASSOCIATED SALT-INDUCIBLE PROTEIN-LIKE"/>
    <property type="match status" value="1"/>
</dbReference>
<dbReference type="NCBIfam" id="TIGR00756">
    <property type="entry name" value="PPR"/>
    <property type="match status" value="2"/>
</dbReference>
<dbReference type="Gene3D" id="1.25.40.10">
    <property type="entry name" value="Tetratricopeptide repeat domain"/>
    <property type="match status" value="1"/>
</dbReference>
<dbReference type="OrthoDB" id="1194160at2759"/>
<keyword evidence="5" id="KW-1185">Reference proteome</keyword>
<dbReference type="InterPro" id="IPR011990">
    <property type="entry name" value="TPR-like_helical_dom_sf"/>
</dbReference>
<comment type="caution">
    <text evidence="4">The sequence shown here is derived from an EMBL/GenBank/DDBJ whole genome shotgun (WGS) entry which is preliminary data.</text>
</comment>
<sequence>MVGFGIKPCVDDLNQLLFTLCEKRHVSHAQELFDRIKDHDLTQNVKTYNIMIRGWGGIGDSVQAQKVFDEMLERGHTTADLLTWNSVLHSLCKGGKADEAYEFFRGMRQKGLEPYSYSYSIFIHASCDANDIHTTFRVLN</sequence>
<name>A0A830BP76_9LAMI</name>
<keyword evidence="2" id="KW-0677">Repeat</keyword>
<dbReference type="EMBL" id="BMAC01000190">
    <property type="protein sequence ID" value="GFP89427.1"/>
    <property type="molecule type" value="Genomic_DNA"/>
</dbReference>
<evidence type="ECO:0000256" key="3">
    <source>
        <dbReference type="PROSITE-ProRule" id="PRU00708"/>
    </source>
</evidence>
<dbReference type="InterPro" id="IPR050667">
    <property type="entry name" value="PPR-containing_protein"/>
</dbReference>
<dbReference type="Pfam" id="PF13041">
    <property type="entry name" value="PPR_2"/>
    <property type="match status" value="2"/>
</dbReference>
<gene>
    <name evidence="4" type="ORF">PHJA_001086300</name>
</gene>
<protein>
    <submittedName>
        <fullName evidence="4">Pentatricopeptide repeat-containing protein at1g52640 mitochondrial</fullName>
    </submittedName>
</protein>
<proteinExistence type="inferred from homology"/>
<dbReference type="InterPro" id="IPR002885">
    <property type="entry name" value="PPR_rpt"/>
</dbReference>
<feature type="repeat" description="PPR" evidence="3">
    <location>
        <begin position="44"/>
        <end position="78"/>
    </location>
</feature>
<evidence type="ECO:0000256" key="1">
    <source>
        <dbReference type="ARBA" id="ARBA00007626"/>
    </source>
</evidence>
<dbReference type="PROSITE" id="PS51375">
    <property type="entry name" value="PPR"/>
    <property type="match status" value="2"/>
</dbReference>